<evidence type="ECO:0000256" key="2">
    <source>
        <dbReference type="ARBA" id="ARBA00022771"/>
    </source>
</evidence>
<dbReference type="Gene3D" id="3.30.50.10">
    <property type="entry name" value="Erythroid Transcription Factor GATA-1, subunit A"/>
    <property type="match status" value="1"/>
</dbReference>
<feature type="compositionally biased region" description="Polar residues" evidence="5">
    <location>
        <begin position="127"/>
        <end position="138"/>
    </location>
</feature>
<dbReference type="Pfam" id="PF00320">
    <property type="entry name" value="GATA"/>
    <property type="match status" value="1"/>
</dbReference>
<dbReference type="AlphaFoldDB" id="A0A067LX28"/>
<keyword evidence="8" id="KW-1185">Reference proteome</keyword>
<organism evidence="7 8">
    <name type="scientific">Botryobasidium botryosum (strain FD-172 SS1)</name>
    <dbReference type="NCBI Taxonomy" id="930990"/>
    <lineage>
        <taxon>Eukaryota</taxon>
        <taxon>Fungi</taxon>
        <taxon>Dikarya</taxon>
        <taxon>Basidiomycota</taxon>
        <taxon>Agaricomycotina</taxon>
        <taxon>Agaricomycetes</taxon>
        <taxon>Cantharellales</taxon>
        <taxon>Botryobasidiaceae</taxon>
        <taxon>Botryobasidium</taxon>
    </lineage>
</organism>
<dbReference type="STRING" id="930990.A0A067LX28"/>
<evidence type="ECO:0000259" key="6">
    <source>
        <dbReference type="PROSITE" id="PS50114"/>
    </source>
</evidence>
<dbReference type="Proteomes" id="UP000027195">
    <property type="component" value="Unassembled WGS sequence"/>
</dbReference>
<dbReference type="OrthoDB" id="2162994at2759"/>
<dbReference type="SMART" id="SM00401">
    <property type="entry name" value="ZnF_GATA"/>
    <property type="match status" value="1"/>
</dbReference>
<dbReference type="InParanoid" id="A0A067LX28"/>
<evidence type="ECO:0000256" key="1">
    <source>
        <dbReference type="ARBA" id="ARBA00022723"/>
    </source>
</evidence>
<keyword evidence="2 4" id="KW-0863">Zinc-finger</keyword>
<proteinExistence type="predicted"/>
<evidence type="ECO:0000256" key="5">
    <source>
        <dbReference type="SAM" id="MobiDB-lite"/>
    </source>
</evidence>
<evidence type="ECO:0000313" key="8">
    <source>
        <dbReference type="Proteomes" id="UP000027195"/>
    </source>
</evidence>
<evidence type="ECO:0000256" key="3">
    <source>
        <dbReference type="ARBA" id="ARBA00022833"/>
    </source>
</evidence>
<dbReference type="PANTHER" id="PTHR45658:SF18">
    <property type="entry name" value="PROTEIN GAT2"/>
    <property type="match status" value="1"/>
</dbReference>
<dbReference type="CDD" id="cd00202">
    <property type="entry name" value="ZnF_GATA"/>
    <property type="match status" value="1"/>
</dbReference>
<feature type="domain" description="GATA-type" evidence="6">
    <location>
        <begin position="266"/>
        <end position="299"/>
    </location>
</feature>
<feature type="compositionally biased region" description="Polar residues" evidence="5">
    <location>
        <begin position="89"/>
        <end position="115"/>
    </location>
</feature>
<name>A0A067LX28_BOTB1</name>
<feature type="region of interest" description="Disordered" evidence="5">
    <location>
        <begin position="309"/>
        <end position="356"/>
    </location>
</feature>
<dbReference type="EMBL" id="KL198121">
    <property type="protein sequence ID" value="KDQ06860.1"/>
    <property type="molecule type" value="Genomic_DNA"/>
</dbReference>
<dbReference type="SUPFAM" id="SSF57716">
    <property type="entry name" value="Glucocorticoid receptor-like (DNA-binding domain)"/>
    <property type="match status" value="1"/>
</dbReference>
<feature type="compositionally biased region" description="Basic and acidic residues" evidence="5">
    <location>
        <begin position="320"/>
        <end position="336"/>
    </location>
</feature>
<accession>A0A067LX28</accession>
<keyword evidence="3" id="KW-0862">Zinc</keyword>
<evidence type="ECO:0000313" key="7">
    <source>
        <dbReference type="EMBL" id="KDQ06860.1"/>
    </source>
</evidence>
<feature type="region of interest" description="Disordered" evidence="5">
    <location>
        <begin position="33"/>
        <end position="160"/>
    </location>
</feature>
<dbReference type="PROSITE" id="PS50114">
    <property type="entry name" value="GATA_ZN_FINGER_2"/>
    <property type="match status" value="1"/>
</dbReference>
<protein>
    <recommendedName>
        <fullName evidence="6">GATA-type domain-containing protein</fullName>
    </recommendedName>
</protein>
<dbReference type="GO" id="GO:0043565">
    <property type="term" value="F:sequence-specific DNA binding"/>
    <property type="evidence" value="ECO:0007669"/>
    <property type="project" value="InterPro"/>
</dbReference>
<dbReference type="PROSITE" id="PS00344">
    <property type="entry name" value="GATA_ZN_FINGER_1"/>
    <property type="match status" value="1"/>
</dbReference>
<gene>
    <name evidence="7" type="ORF">BOTBODRAFT_70746</name>
</gene>
<sequence>MNSTQWRDASVPDGAHLGLGEMYPQYSAAAAISAPGRETAAPQPSGHPSALYEAPSYIPRNTPGVGAELPNRSQSSYFSALPANPNRAYGQQDQLQQYPSPSEQDTFPNHPSSTPAPLMSGRYPNSYMESSQTSPNSQKGKRPAAEQMASSPPMNMTPEYRELSPAMDYEKMAHMYQAIINAVGGQQSPGAAPFSETPHTMDQVLGTAIESLRMFNPSAAERLWQSEMGGAEVGNFASQSSGKGVDVGDDAPEEEGPAKKKKKDGKGGEQKCRSCNTTATPEWRRGPLGPRTLCNACGLVWAKMIKKRTREAVDNTPPFEQDKVHRDPRGPKHGSDGWDSSDADGESDPGSGGRGE</sequence>
<feature type="region of interest" description="Disordered" evidence="5">
    <location>
        <begin position="233"/>
        <end position="289"/>
    </location>
</feature>
<evidence type="ECO:0000256" key="4">
    <source>
        <dbReference type="PROSITE-ProRule" id="PRU00094"/>
    </source>
</evidence>
<dbReference type="InterPro" id="IPR000679">
    <property type="entry name" value="Znf_GATA"/>
</dbReference>
<dbReference type="HOGENOM" id="CLU_778427_0_0_1"/>
<keyword evidence="1" id="KW-0479">Metal-binding</keyword>
<dbReference type="GO" id="GO:0006355">
    <property type="term" value="P:regulation of DNA-templated transcription"/>
    <property type="evidence" value="ECO:0007669"/>
    <property type="project" value="InterPro"/>
</dbReference>
<dbReference type="InterPro" id="IPR051140">
    <property type="entry name" value="GATA_TF"/>
</dbReference>
<dbReference type="GO" id="GO:0008270">
    <property type="term" value="F:zinc ion binding"/>
    <property type="evidence" value="ECO:0007669"/>
    <property type="project" value="UniProtKB-KW"/>
</dbReference>
<dbReference type="PANTHER" id="PTHR45658">
    <property type="entry name" value="GATA TRANSCRIPTION FACTOR"/>
    <property type="match status" value="1"/>
</dbReference>
<reference evidence="8" key="1">
    <citation type="journal article" date="2014" name="Proc. Natl. Acad. Sci. U.S.A.">
        <title>Extensive sampling of basidiomycete genomes demonstrates inadequacy of the white-rot/brown-rot paradigm for wood decay fungi.</title>
        <authorList>
            <person name="Riley R."/>
            <person name="Salamov A.A."/>
            <person name="Brown D.W."/>
            <person name="Nagy L.G."/>
            <person name="Floudas D."/>
            <person name="Held B.W."/>
            <person name="Levasseur A."/>
            <person name="Lombard V."/>
            <person name="Morin E."/>
            <person name="Otillar R."/>
            <person name="Lindquist E.A."/>
            <person name="Sun H."/>
            <person name="LaButti K.M."/>
            <person name="Schmutz J."/>
            <person name="Jabbour D."/>
            <person name="Luo H."/>
            <person name="Baker S.E."/>
            <person name="Pisabarro A.G."/>
            <person name="Walton J.D."/>
            <person name="Blanchette R.A."/>
            <person name="Henrissat B."/>
            <person name="Martin F."/>
            <person name="Cullen D."/>
            <person name="Hibbett D.S."/>
            <person name="Grigoriev I.V."/>
        </authorList>
    </citation>
    <scope>NUCLEOTIDE SEQUENCE [LARGE SCALE GENOMIC DNA]</scope>
    <source>
        <strain evidence="8">FD-172 SS1</strain>
    </source>
</reference>
<dbReference type="InterPro" id="IPR013088">
    <property type="entry name" value="Znf_NHR/GATA"/>
</dbReference>